<name>A0A0N7L6D1_PLAHL</name>
<evidence type="ECO:0000313" key="2">
    <source>
        <dbReference type="Proteomes" id="UP000054928"/>
    </source>
</evidence>
<proteinExistence type="predicted"/>
<dbReference type="Proteomes" id="UP000054928">
    <property type="component" value="Unassembled WGS sequence"/>
</dbReference>
<keyword evidence="2" id="KW-1185">Reference proteome</keyword>
<evidence type="ECO:0000313" key="1">
    <source>
        <dbReference type="EMBL" id="CEG43939.1"/>
    </source>
</evidence>
<dbReference type="RefSeq" id="XP_024580308.1">
    <property type="nucleotide sequence ID" value="XM_024729985.1"/>
</dbReference>
<dbReference type="EMBL" id="CCYD01000810">
    <property type="protein sequence ID" value="CEG43939.1"/>
    <property type="molecule type" value="Genomic_DNA"/>
</dbReference>
<dbReference type="AlphaFoldDB" id="A0A0N7L6D1"/>
<protein>
    <submittedName>
        <fullName evidence="1">Uncharacterized protein</fullName>
    </submittedName>
</protein>
<accession>A0A0N7L6D1</accession>
<reference evidence="2" key="1">
    <citation type="submission" date="2014-09" db="EMBL/GenBank/DDBJ databases">
        <authorList>
            <person name="Sharma Rahul"/>
            <person name="Thines Marco"/>
        </authorList>
    </citation>
    <scope>NUCLEOTIDE SEQUENCE [LARGE SCALE GENOMIC DNA]</scope>
</reference>
<dbReference type="GeneID" id="36409273"/>
<organism evidence="1 2">
    <name type="scientific">Plasmopara halstedii</name>
    <name type="common">Downy mildew of sunflower</name>
    <dbReference type="NCBI Taxonomy" id="4781"/>
    <lineage>
        <taxon>Eukaryota</taxon>
        <taxon>Sar</taxon>
        <taxon>Stramenopiles</taxon>
        <taxon>Oomycota</taxon>
        <taxon>Peronosporomycetes</taxon>
        <taxon>Peronosporales</taxon>
        <taxon>Peronosporaceae</taxon>
        <taxon>Plasmopara</taxon>
    </lineage>
</organism>
<sequence>MFFFGYCLNTEQLKPKSYINPHMIVPSLAKNVRPHQFAEATPKLTLHVKSHFIMSQKQLLHEWEHLSKNSVLFTEALCAIYRISDYEAMGALDDAVTLH</sequence>